<sequence length="82" mass="9329">METEITPIGTDAPFQPDPLIWTPAIASSLIFTPYLTFALFFEPFEASRRFLIVLINDNSFLQTLFMHLHILVLQSCDLLTIA</sequence>
<reference evidence="2 3" key="1">
    <citation type="submission" date="2021-06" db="EMBL/GenBank/DDBJ databases">
        <title>Caerostris extrusa draft genome.</title>
        <authorList>
            <person name="Kono N."/>
            <person name="Arakawa K."/>
        </authorList>
    </citation>
    <scope>NUCLEOTIDE SEQUENCE [LARGE SCALE GENOMIC DNA]</scope>
</reference>
<keyword evidence="3" id="KW-1185">Reference proteome</keyword>
<evidence type="ECO:0000313" key="3">
    <source>
        <dbReference type="Proteomes" id="UP001054945"/>
    </source>
</evidence>
<feature type="transmembrane region" description="Helical" evidence="1">
    <location>
        <begin position="20"/>
        <end position="41"/>
    </location>
</feature>
<comment type="caution">
    <text evidence="2">The sequence shown here is derived from an EMBL/GenBank/DDBJ whole genome shotgun (WGS) entry which is preliminary data.</text>
</comment>
<dbReference type="EMBL" id="BPLR01008008">
    <property type="protein sequence ID" value="GIY21365.1"/>
    <property type="molecule type" value="Genomic_DNA"/>
</dbReference>
<protein>
    <submittedName>
        <fullName evidence="2">Uncharacterized protein</fullName>
    </submittedName>
</protein>
<proteinExistence type="predicted"/>
<keyword evidence="1" id="KW-0472">Membrane</keyword>
<organism evidence="2 3">
    <name type="scientific">Caerostris extrusa</name>
    <name type="common">Bark spider</name>
    <name type="synonym">Caerostris bankana</name>
    <dbReference type="NCBI Taxonomy" id="172846"/>
    <lineage>
        <taxon>Eukaryota</taxon>
        <taxon>Metazoa</taxon>
        <taxon>Ecdysozoa</taxon>
        <taxon>Arthropoda</taxon>
        <taxon>Chelicerata</taxon>
        <taxon>Arachnida</taxon>
        <taxon>Araneae</taxon>
        <taxon>Araneomorphae</taxon>
        <taxon>Entelegynae</taxon>
        <taxon>Araneoidea</taxon>
        <taxon>Araneidae</taxon>
        <taxon>Caerostris</taxon>
    </lineage>
</organism>
<name>A0AAV4RM50_CAEEX</name>
<keyword evidence="1" id="KW-1133">Transmembrane helix</keyword>
<dbReference type="Proteomes" id="UP001054945">
    <property type="component" value="Unassembled WGS sequence"/>
</dbReference>
<keyword evidence="1" id="KW-0812">Transmembrane</keyword>
<evidence type="ECO:0000313" key="2">
    <source>
        <dbReference type="EMBL" id="GIY21365.1"/>
    </source>
</evidence>
<gene>
    <name evidence="2" type="ORF">CEXT_378241</name>
</gene>
<dbReference type="AlphaFoldDB" id="A0AAV4RM50"/>
<accession>A0AAV4RM50</accession>
<evidence type="ECO:0000256" key="1">
    <source>
        <dbReference type="SAM" id="Phobius"/>
    </source>
</evidence>